<dbReference type="EMBL" id="JBFSHR010000003">
    <property type="protein sequence ID" value="MEX6428459.1"/>
    <property type="molecule type" value="Genomic_DNA"/>
</dbReference>
<evidence type="ECO:0000313" key="1">
    <source>
        <dbReference type="EMBL" id="MEX6428459.1"/>
    </source>
</evidence>
<accession>A0ABV3Y1U7</accession>
<reference evidence="1 2" key="1">
    <citation type="submission" date="2024-07" db="EMBL/GenBank/DDBJ databases">
        <title>Draft Genome Sequence of Ferrimicrobium acidiphilum Strain YE2023, Isolated from a Pulp of Bioleach Reactor.</title>
        <authorList>
            <person name="Elkina Y.A."/>
            <person name="Bulaeva A.G."/>
            <person name="Beletsky A.V."/>
            <person name="Mardanov A.V."/>
        </authorList>
    </citation>
    <scope>NUCLEOTIDE SEQUENCE [LARGE SCALE GENOMIC DNA]</scope>
    <source>
        <strain evidence="1 2">YE2023</strain>
    </source>
</reference>
<keyword evidence="2" id="KW-1185">Reference proteome</keyword>
<organism evidence="1 2">
    <name type="scientific">Ferrimicrobium acidiphilum</name>
    <dbReference type="NCBI Taxonomy" id="121039"/>
    <lineage>
        <taxon>Bacteria</taxon>
        <taxon>Bacillati</taxon>
        <taxon>Actinomycetota</taxon>
        <taxon>Acidimicrobiia</taxon>
        <taxon>Acidimicrobiales</taxon>
        <taxon>Acidimicrobiaceae</taxon>
        <taxon>Ferrimicrobium</taxon>
    </lineage>
</organism>
<sequence length="99" mass="10986">MIDHVGAEILWSLILTDQEHREPLCLWLGESGTHTTLGSGNADPETANAHCPRSNWFCRLVSAIIDEDTDRWVCGNLSNAERGGFDVLLGVRLRAGWIQ</sequence>
<proteinExistence type="predicted"/>
<gene>
    <name evidence="1" type="ORF">AB6A68_01195</name>
</gene>
<dbReference type="RefSeq" id="WP_369084120.1">
    <property type="nucleotide sequence ID" value="NZ_JBFSHR010000003.1"/>
</dbReference>
<name>A0ABV3Y1U7_9ACTN</name>
<dbReference type="Proteomes" id="UP001560267">
    <property type="component" value="Unassembled WGS sequence"/>
</dbReference>
<evidence type="ECO:0000313" key="2">
    <source>
        <dbReference type="Proteomes" id="UP001560267"/>
    </source>
</evidence>
<protein>
    <submittedName>
        <fullName evidence="1">Uncharacterized protein</fullName>
    </submittedName>
</protein>
<comment type="caution">
    <text evidence="1">The sequence shown here is derived from an EMBL/GenBank/DDBJ whole genome shotgun (WGS) entry which is preliminary data.</text>
</comment>